<protein>
    <recommendedName>
        <fullName evidence="9">Lipoprotein signal peptidase</fullName>
        <ecNumber evidence="9">3.4.23.36</ecNumber>
    </recommendedName>
    <alternativeName>
        <fullName evidence="9">Prolipoprotein signal peptidase</fullName>
    </alternativeName>
    <alternativeName>
        <fullName evidence="9">Signal peptidase II</fullName>
        <shortName evidence="9">SPase II</shortName>
    </alternativeName>
</protein>
<organism evidence="10 11">
    <name type="scientific">Mesoplasma corruscae</name>
    <dbReference type="NCBI Taxonomy" id="216874"/>
    <lineage>
        <taxon>Bacteria</taxon>
        <taxon>Bacillati</taxon>
        <taxon>Mycoplasmatota</taxon>
        <taxon>Mollicutes</taxon>
        <taxon>Entomoplasmatales</taxon>
        <taxon>Entomoplasmataceae</taxon>
        <taxon>Mesoplasma</taxon>
    </lineage>
</organism>
<dbReference type="GO" id="GO:0004190">
    <property type="term" value="F:aspartic-type endopeptidase activity"/>
    <property type="evidence" value="ECO:0007669"/>
    <property type="project" value="UniProtKB-UniRule"/>
</dbReference>
<comment type="similarity">
    <text evidence="1 9">Belongs to the peptidase A8 family.</text>
</comment>
<keyword evidence="6 9" id="KW-0378">Hydrolase</keyword>
<dbReference type="PANTHER" id="PTHR33695:SF1">
    <property type="entry name" value="LIPOPROTEIN SIGNAL PEPTIDASE"/>
    <property type="match status" value="1"/>
</dbReference>
<sequence>MILKNRINNFWSFLKKYNYEWKMKLIVGVPIIIILVALDWISKGIVTSNMTLGQSKDFLPGFLNLNYIINLGRAWGENNDSASLAKNISFAAIFTILILVVFIFVNSKKWIIPIAMLFSGAFANVLARSWAPMNADGVHGGVVDLLVWDFDFLIFSKSYIFNLADVWVCVGIPLMGVCFIIELIQMFLEAKKNKKELHD</sequence>
<keyword evidence="5 9" id="KW-0064">Aspartyl protease</keyword>
<keyword evidence="4 9" id="KW-0812">Transmembrane</keyword>
<dbReference type="HAMAP" id="MF_00161">
    <property type="entry name" value="LspA"/>
    <property type="match status" value="1"/>
</dbReference>
<proteinExistence type="inferred from homology"/>
<keyword evidence="11" id="KW-1185">Reference proteome</keyword>
<dbReference type="Pfam" id="PF01252">
    <property type="entry name" value="Peptidase_A8"/>
    <property type="match status" value="1"/>
</dbReference>
<feature type="active site" evidence="9">
    <location>
        <position position="165"/>
    </location>
</feature>
<reference evidence="10 11" key="1">
    <citation type="submission" date="2017-11" db="EMBL/GenBank/DDBJ databases">
        <title>Genome sequence of Mesoplasma corruscae ELCA-2 (ATCC 49579).</title>
        <authorList>
            <person name="Lo W.-S."/>
            <person name="Kuo C.-H."/>
        </authorList>
    </citation>
    <scope>NUCLEOTIDE SEQUENCE [LARGE SCALE GENOMIC DNA]</scope>
    <source>
        <strain evidence="10 11">ELCA-2</strain>
    </source>
</reference>
<evidence type="ECO:0000256" key="9">
    <source>
        <dbReference type="HAMAP-Rule" id="MF_00161"/>
    </source>
</evidence>
<dbReference type="RefSeq" id="WP_104208108.1">
    <property type="nucleotide sequence ID" value="NZ_PHNF01000002.1"/>
</dbReference>
<keyword evidence="2 9" id="KW-1003">Cell membrane</keyword>
<dbReference type="GO" id="GO:0005886">
    <property type="term" value="C:plasma membrane"/>
    <property type="evidence" value="ECO:0007669"/>
    <property type="project" value="UniProtKB-SubCell"/>
</dbReference>
<dbReference type="InterPro" id="IPR001872">
    <property type="entry name" value="Peptidase_A8"/>
</dbReference>
<keyword evidence="8 9" id="KW-0472">Membrane</keyword>
<feature type="active site" evidence="9">
    <location>
        <position position="144"/>
    </location>
</feature>
<dbReference type="UniPathway" id="UPA00665"/>
<dbReference type="AlphaFoldDB" id="A0A2S5RG45"/>
<comment type="pathway">
    <text evidence="9">Protein modification; lipoprotein biosynthesis (signal peptide cleavage).</text>
</comment>
<evidence type="ECO:0000256" key="7">
    <source>
        <dbReference type="ARBA" id="ARBA00022989"/>
    </source>
</evidence>
<feature type="transmembrane region" description="Helical" evidence="9">
    <location>
        <begin position="88"/>
        <end position="105"/>
    </location>
</feature>
<evidence type="ECO:0000256" key="6">
    <source>
        <dbReference type="ARBA" id="ARBA00022801"/>
    </source>
</evidence>
<evidence type="ECO:0000256" key="1">
    <source>
        <dbReference type="ARBA" id="ARBA00006139"/>
    </source>
</evidence>
<comment type="caution">
    <text evidence="10">The sequence shown here is derived from an EMBL/GenBank/DDBJ whole genome shotgun (WGS) entry which is preliminary data.</text>
</comment>
<evidence type="ECO:0000256" key="3">
    <source>
        <dbReference type="ARBA" id="ARBA00022670"/>
    </source>
</evidence>
<feature type="transmembrane region" description="Helical" evidence="9">
    <location>
        <begin position="110"/>
        <end position="131"/>
    </location>
</feature>
<name>A0A2S5RG45_9MOLU</name>
<evidence type="ECO:0000313" key="10">
    <source>
        <dbReference type="EMBL" id="PPE06271.1"/>
    </source>
</evidence>
<feature type="transmembrane region" description="Helical" evidence="9">
    <location>
        <begin position="21"/>
        <end position="41"/>
    </location>
</feature>
<dbReference type="EC" id="3.4.23.36" evidence="9"/>
<feature type="transmembrane region" description="Helical" evidence="9">
    <location>
        <begin position="159"/>
        <end position="184"/>
    </location>
</feature>
<comment type="function">
    <text evidence="9">This protein specifically catalyzes the removal of signal peptides from prolipoproteins.</text>
</comment>
<dbReference type="OrthoDB" id="398591at2"/>
<comment type="subcellular location">
    <subcellularLocation>
        <location evidence="9">Cell membrane</location>
        <topology evidence="9">Multi-pass membrane protein</topology>
    </subcellularLocation>
</comment>
<gene>
    <name evidence="9 10" type="primary">lspA</name>
    <name evidence="10" type="ORF">MCORR_v1c05760</name>
</gene>
<keyword evidence="7 9" id="KW-1133">Transmembrane helix</keyword>
<evidence type="ECO:0000256" key="2">
    <source>
        <dbReference type="ARBA" id="ARBA00022475"/>
    </source>
</evidence>
<evidence type="ECO:0000256" key="8">
    <source>
        <dbReference type="ARBA" id="ARBA00023136"/>
    </source>
</evidence>
<evidence type="ECO:0000256" key="5">
    <source>
        <dbReference type="ARBA" id="ARBA00022750"/>
    </source>
</evidence>
<dbReference type="PANTHER" id="PTHR33695">
    <property type="entry name" value="LIPOPROTEIN SIGNAL PEPTIDASE"/>
    <property type="match status" value="1"/>
</dbReference>
<dbReference type="EMBL" id="PHNF01000002">
    <property type="protein sequence ID" value="PPE06271.1"/>
    <property type="molecule type" value="Genomic_DNA"/>
</dbReference>
<dbReference type="Proteomes" id="UP000239785">
    <property type="component" value="Unassembled WGS sequence"/>
</dbReference>
<dbReference type="GO" id="GO:0006508">
    <property type="term" value="P:proteolysis"/>
    <property type="evidence" value="ECO:0007669"/>
    <property type="project" value="UniProtKB-KW"/>
</dbReference>
<comment type="catalytic activity">
    <reaction evidence="9">
        <text>Release of signal peptides from bacterial membrane prolipoproteins. Hydrolyzes -Xaa-Yaa-Zaa-|-(S,diacylglyceryl)Cys-, in which Xaa is hydrophobic (preferably Leu), and Yaa (Ala or Ser) and Zaa (Gly or Ala) have small, neutral side chains.</text>
        <dbReference type="EC" id="3.4.23.36"/>
    </reaction>
</comment>
<evidence type="ECO:0000313" key="11">
    <source>
        <dbReference type="Proteomes" id="UP000239785"/>
    </source>
</evidence>
<accession>A0A2S5RG45</accession>
<evidence type="ECO:0000256" key="4">
    <source>
        <dbReference type="ARBA" id="ARBA00022692"/>
    </source>
</evidence>
<keyword evidence="3 9" id="KW-0645">Protease</keyword>